<feature type="domain" description="T-SNARE coiled-coil homology" evidence="2">
    <location>
        <begin position="124"/>
        <end position="186"/>
    </location>
</feature>
<organism evidence="3">
    <name type="scientific">Rhodosorus marinus</name>
    <dbReference type="NCBI Taxonomy" id="101924"/>
    <lineage>
        <taxon>Eukaryota</taxon>
        <taxon>Rhodophyta</taxon>
        <taxon>Stylonematophyceae</taxon>
        <taxon>Stylonematales</taxon>
        <taxon>Stylonemataceae</taxon>
        <taxon>Rhodosorus</taxon>
    </lineage>
</organism>
<protein>
    <recommendedName>
        <fullName evidence="2">t-SNARE coiled-coil homology domain-containing protein</fullName>
    </recommendedName>
</protein>
<dbReference type="AlphaFoldDB" id="A0A7S3EHX0"/>
<keyword evidence="1" id="KW-0472">Membrane</keyword>
<dbReference type="Gene3D" id="1.20.5.110">
    <property type="match status" value="1"/>
</dbReference>
<evidence type="ECO:0000313" key="3">
    <source>
        <dbReference type="EMBL" id="CAE0052552.1"/>
    </source>
</evidence>
<dbReference type="SMART" id="SM00397">
    <property type="entry name" value="t_SNARE"/>
    <property type="match status" value="1"/>
</dbReference>
<dbReference type="SUPFAM" id="SSF58038">
    <property type="entry name" value="SNARE fusion complex"/>
    <property type="match status" value="1"/>
</dbReference>
<gene>
    <name evidence="3" type="ORF">RMAR00112_LOCUS20579</name>
</gene>
<proteinExistence type="predicted"/>
<accession>A0A7S3EHX0</accession>
<dbReference type="EMBL" id="HBHW01026515">
    <property type="protein sequence ID" value="CAE0052552.1"/>
    <property type="molecule type" value="Transcribed_RNA"/>
</dbReference>
<reference evidence="3" key="1">
    <citation type="submission" date="2021-01" db="EMBL/GenBank/DDBJ databases">
        <authorList>
            <person name="Corre E."/>
            <person name="Pelletier E."/>
            <person name="Niang G."/>
            <person name="Scheremetjew M."/>
            <person name="Finn R."/>
            <person name="Kale V."/>
            <person name="Holt S."/>
            <person name="Cochrane G."/>
            <person name="Meng A."/>
            <person name="Brown T."/>
            <person name="Cohen L."/>
        </authorList>
    </citation>
    <scope>NUCLEOTIDE SEQUENCE</scope>
    <source>
        <strain evidence="3">CCMP 769</strain>
    </source>
</reference>
<evidence type="ECO:0000259" key="2">
    <source>
        <dbReference type="PROSITE" id="PS50192"/>
    </source>
</evidence>
<dbReference type="PROSITE" id="PS50192">
    <property type="entry name" value="T_SNARE"/>
    <property type="match status" value="1"/>
</dbReference>
<keyword evidence="1" id="KW-0812">Transmembrane</keyword>
<evidence type="ECO:0000256" key="1">
    <source>
        <dbReference type="SAM" id="Phobius"/>
    </source>
</evidence>
<name>A0A7S3EHX0_9RHOD</name>
<keyword evidence="1" id="KW-1133">Transmembrane helix</keyword>
<dbReference type="CDD" id="cd15841">
    <property type="entry name" value="SNARE_Qc"/>
    <property type="match status" value="1"/>
</dbReference>
<dbReference type="InterPro" id="IPR000727">
    <property type="entry name" value="T_SNARE_dom"/>
</dbReference>
<feature type="transmembrane region" description="Helical" evidence="1">
    <location>
        <begin position="195"/>
        <end position="214"/>
    </location>
</feature>
<sequence length="216" mass="23912">MKVSEWAHVHSRASVALEEAEEAVKFLATAERDGAPYMAKKSLDVLGKEIDRLRLAVADDEASDGEIRRRRDIITAFENKQAGLDVQMQNYTGLTSDRAELLGGRIQHGRQGSGSASSMLHAQEQAMKEQDQQIETMSGAARNTKLIAAEIQREIDEQMHLLDGLESGLTTAGKGVRNASENVRSAPRNPYDMKAFCTLLWPLVLLLLVLLWFLGH</sequence>